<feature type="compositionally biased region" description="Polar residues" evidence="1">
    <location>
        <begin position="1"/>
        <end position="17"/>
    </location>
</feature>
<feature type="compositionally biased region" description="Basic and acidic residues" evidence="1">
    <location>
        <begin position="436"/>
        <end position="468"/>
    </location>
</feature>
<feature type="compositionally biased region" description="Basic and acidic residues" evidence="1">
    <location>
        <begin position="408"/>
        <end position="422"/>
    </location>
</feature>
<protein>
    <submittedName>
        <fullName evidence="2">Uncharacterized protein</fullName>
    </submittedName>
</protein>
<feature type="region of interest" description="Disordered" evidence="1">
    <location>
        <begin position="1066"/>
        <end position="1097"/>
    </location>
</feature>
<organism evidence="2 3">
    <name type="scientific">Prorocentrum cordatum</name>
    <dbReference type="NCBI Taxonomy" id="2364126"/>
    <lineage>
        <taxon>Eukaryota</taxon>
        <taxon>Sar</taxon>
        <taxon>Alveolata</taxon>
        <taxon>Dinophyceae</taxon>
        <taxon>Prorocentrales</taxon>
        <taxon>Prorocentraceae</taxon>
        <taxon>Prorocentrum</taxon>
    </lineage>
</organism>
<evidence type="ECO:0000313" key="2">
    <source>
        <dbReference type="EMBL" id="CAK0883865.1"/>
    </source>
</evidence>
<evidence type="ECO:0000313" key="3">
    <source>
        <dbReference type="Proteomes" id="UP001189429"/>
    </source>
</evidence>
<feature type="compositionally biased region" description="Gly residues" evidence="1">
    <location>
        <begin position="469"/>
        <end position="487"/>
    </location>
</feature>
<feature type="region of interest" description="Disordered" evidence="1">
    <location>
        <begin position="1160"/>
        <end position="1181"/>
    </location>
</feature>
<reference evidence="2" key="1">
    <citation type="submission" date="2023-10" db="EMBL/GenBank/DDBJ databases">
        <authorList>
            <person name="Chen Y."/>
            <person name="Shah S."/>
            <person name="Dougan E. K."/>
            <person name="Thang M."/>
            <person name="Chan C."/>
        </authorList>
    </citation>
    <scope>NUCLEOTIDE SEQUENCE [LARGE SCALE GENOMIC DNA]</scope>
</reference>
<feature type="region of interest" description="Disordered" evidence="1">
    <location>
        <begin position="408"/>
        <end position="487"/>
    </location>
</feature>
<evidence type="ECO:0000256" key="1">
    <source>
        <dbReference type="SAM" id="MobiDB-lite"/>
    </source>
</evidence>
<name>A0ABN9WC40_9DINO</name>
<feature type="compositionally biased region" description="Low complexity" evidence="1">
    <location>
        <begin position="1086"/>
        <end position="1097"/>
    </location>
</feature>
<dbReference type="EMBL" id="CAUYUJ010018474">
    <property type="protein sequence ID" value="CAK0883865.1"/>
    <property type="molecule type" value="Genomic_DNA"/>
</dbReference>
<proteinExistence type="predicted"/>
<accession>A0ABN9WC40</accession>
<feature type="region of interest" description="Disordered" evidence="1">
    <location>
        <begin position="1"/>
        <end position="34"/>
    </location>
</feature>
<gene>
    <name evidence="2" type="ORF">PCOR1329_LOCUS65962</name>
</gene>
<feature type="compositionally biased region" description="Basic and acidic residues" evidence="1">
    <location>
        <begin position="1161"/>
        <end position="1177"/>
    </location>
</feature>
<keyword evidence="3" id="KW-1185">Reference proteome</keyword>
<dbReference type="Proteomes" id="UP001189429">
    <property type="component" value="Unassembled WGS sequence"/>
</dbReference>
<sequence>MASQSQAPADSQTSGSSPGVLADGVAAGTASDNSPDTLRLAFDKSIMNVEKRFPTVQGARRLDLCKSLFGVRTMLNATIPWCDPTTGRRNFVRHMDVNDREQKETLSQQVKNILTWGIANDARGVPMRQLSEGDVPPYRLFSFAHLATAFYHAAEHHRGNENVKAALEKGLTRVQVYQCQAPLDALVWMKDFMNFDWNQKAGINYVETLEWARKITADLAAHEHMNPGWASGNDESRRQKVWKWICDNYKDQVKQGIIPSNVFYELCRFISERFAEIDQADPGHDGFKFFRSLMLETCVFGDGRVRNSSVLECLKILLTTWTNLLKGKPINQCIDPAVLRILMEESFKFLVPTLADDLAVDVADDDGGGKVLDRDAAKVSWVLQKPSRTTTMKKILFADISGGKFYKRDKPNAKHLTQDQDGKRRKLTGKQPSLPKDPEKPKEEKSKPDENKSEEQGQDKGKEDKKGDAGAGRGRGRRGGGAGRGQAAGGAVELKHLEAVQKLATAAGMRISWLEDVILAMNAAVSDAMGSKGVTSAMRTTATENGSVEKAKRMFIRISFEFAWKRVSGWCAVRDEAKRLTTDKLKKMLIPDRQDSSEDAQDRAPQTAMEIAIDTAFGDEQFCETLRTFLDANPHDTPVTFLPCFMEVSQQTWKGFEHDMKDEIYRRNASNVKQPLANIITWITKAISSVGLPTMEDEYMDPIPKIAFVWADAEAYPNFSSPEVVDELLDLETAQGYLSLRAKLMAEVTCSVLARSKSKGISWTTSQGGGDALQPEAVDSLMSVLKAEVQKDLLFSELQVLDLRTAGRGRSVWISVWAMILDSIAAKAIADPEKTATDPKFLEMAQLSATVQTVFGIAEASKAAQEEFEKQIAELELVEAAPPQPSALRLGTLSELMGHQSASLVGNLKGERLRAAQAVAHSTWGATPCILKLPEHEITAAFVKQLATHLESELFNLAFQPEDDIFEHVDVEVLPPSGAGAGKAPAATLVSTRELAENFTLYFAGNVEPTRGKASSFHIVTIAGLTPDGEDESAIQIPLFLNYNPAEHDIAGPCPIPSWMVETVEDAEQQQVQQAKGKGGRKRKSSTGSTGAEAAAPPSTVTPILAVNVNIIEFELPEYLCSGPDGDISKVPVRVFYLGPTAHALCQKAPLKLNRAVIPGEKAEKSKGKGKGKDSKGAVKSSSDVIGGLGMAARYDEVLTAKSAATDTGANQSQTTPQVTALEKAMEGVSKCDYLHLLK</sequence>
<comment type="caution">
    <text evidence="2">The sequence shown here is derived from an EMBL/GenBank/DDBJ whole genome shotgun (WGS) entry which is preliminary data.</text>
</comment>